<organism evidence="2 3">
    <name type="scientific">Lupinus luteus</name>
    <name type="common">European yellow lupine</name>
    <dbReference type="NCBI Taxonomy" id="3873"/>
    <lineage>
        <taxon>Eukaryota</taxon>
        <taxon>Viridiplantae</taxon>
        <taxon>Streptophyta</taxon>
        <taxon>Embryophyta</taxon>
        <taxon>Tracheophyta</taxon>
        <taxon>Spermatophyta</taxon>
        <taxon>Magnoliopsida</taxon>
        <taxon>eudicotyledons</taxon>
        <taxon>Gunneridae</taxon>
        <taxon>Pentapetalae</taxon>
        <taxon>rosids</taxon>
        <taxon>fabids</taxon>
        <taxon>Fabales</taxon>
        <taxon>Fabaceae</taxon>
        <taxon>Papilionoideae</taxon>
        <taxon>50 kb inversion clade</taxon>
        <taxon>genistoids sensu lato</taxon>
        <taxon>core genistoids</taxon>
        <taxon>Genisteae</taxon>
        <taxon>Lupinus</taxon>
    </lineage>
</organism>
<feature type="chain" id="PRO_5043617832" description="Nodule Cysteine-Rich (NCR) secreted peptide" evidence="1">
    <location>
        <begin position="27"/>
        <end position="72"/>
    </location>
</feature>
<keyword evidence="1" id="KW-0732">Signal</keyword>
<accession>A0AAV1XHD5</accession>
<proteinExistence type="predicted"/>
<evidence type="ECO:0000256" key="1">
    <source>
        <dbReference type="SAM" id="SignalP"/>
    </source>
</evidence>
<evidence type="ECO:0000313" key="3">
    <source>
        <dbReference type="Proteomes" id="UP001497480"/>
    </source>
</evidence>
<gene>
    <name evidence="2" type="ORF">LLUT_LOCUS22256</name>
</gene>
<dbReference type="Proteomes" id="UP001497480">
    <property type="component" value="Unassembled WGS sequence"/>
</dbReference>
<sequence>MRMSIVKVAFLLVFIFASDMFNDSEAQGPILRFPCHSDLECQRILGPGFNCVHKYCFPPESFKKIHIQASKE</sequence>
<comment type="caution">
    <text evidence="2">The sequence shown here is derived from an EMBL/GenBank/DDBJ whole genome shotgun (WGS) entry which is preliminary data.</text>
</comment>
<dbReference type="AlphaFoldDB" id="A0AAV1XHD5"/>
<evidence type="ECO:0000313" key="2">
    <source>
        <dbReference type="EMBL" id="CAL0321196.1"/>
    </source>
</evidence>
<keyword evidence="3" id="KW-1185">Reference proteome</keyword>
<feature type="signal peptide" evidence="1">
    <location>
        <begin position="1"/>
        <end position="26"/>
    </location>
</feature>
<protein>
    <recommendedName>
        <fullName evidence="4">Nodule Cysteine-Rich (NCR) secreted peptide</fullName>
    </recommendedName>
</protein>
<evidence type="ECO:0008006" key="4">
    <source>
        <dbReference type="Google" id="ProtNLM"/>
    </source>
</evidence>
<reference evidence="2 3" key="1">
    <citation type="submission" date="2024-03" db="EMBL/GenBank/DDBJ databases">
        <authorList>
            <person name="Martinez-Hernandez J."/>
        </authorList>
    </citation>
    <scope>NUCLEOTIDE SEQUENCE [LARGE SCALE GENOMIC DNA]</scope>
</reference>
<name>A0AAV1XHD5_LUPLU</name>
<dbReference type="EMBL" id="CAXHTB010000015">
    <property type="protein sequence ID" value="CAL0321196.1"/>
    <property type="molecule type" value="Genomic_DNA"/>
</dbReference>